<dbReference type="AlphaFoldDB" id="A0A0G0IVH3"/>
<evidence type="ECO:0000256" key="4">
    <source>
        <dbReference type="ARBA" id="ARBA00022917"/>
    </source>
</evidence>
<comment type="caution">
    <text evidence="8">The sequence shown here is derived from an EMBL/GenBank/DDBJ whole genome shotgun (WGS) entry which is preliminary data.</text>
</comment>
<dbReference type="Proteomes" id="UP000034849">
    <property type="component" value="Unassembled WGS sequence"/>
</dbReference>
<comment type="catalytic activity">
    <reaction evidence="5">
        <text>L-methionyl-tRNA(fMet) + (6R)-10-formyltetrahydrofolate = N-formyl-L-methionyl-tRNA(fMet) + (6S)-5,6,7,8-tetrahydrofolate + H(+)</text>
        <dbReference type="Rhea" id="RHEA:24380"/>
        <dbReference type="Rhea" id="RHEA-COMP:9952"/>
        <dbReference type="Rhea" id="RHEA-COMP:9953"/>
        <dbReference type="ChEBI" id="CHEBI:15378"/>
        <dbReference type="ChEBI" id="CHEBI:57453"/>
        <dbReference type="ChEBI" id="CHEBI:78530"/>
        <dbReference type="ChEBI" id="CHEBI:78844"/>
        <dbReference type="ChEBI" id="CHEBI:195366"/>
        <dbReference type="EC" id="2.1.2.9"/>
    </reaction>
</comment>
<keyword evidence="4 5" id="KW-0648">Protein biosynthesis</keyword>
<proteinExistence type="inferred from homology"/>
<dbReference type="PANTHER" id="PTHR11138:SF5">
    <property type="entry name" value="METHIONYL-TRNA FORMYLTRANSFERASE, MITOCHONDRIAL"/>
    <property type="match status" value="1"/>
</dbReference>
<evidence type="ECO:0000313" key="9">
    <source>
        <dbReference type="Proteomes" id="UP000034849"/>
    </source>
</evidence>
<dbReference type="EC" id="2.1.2.9" evidence="2 5"/>
<accession>A0A0G0IVH3</accession>
<dbReference type="Pfam" id="PF00551">
    <property type="entry name" value="Formyl_trans_N"/>
    <property type="match status" value="1"/>
</dbReference>
<dbReference type="PROSITE" id="PS00373">
    <property type="entry name" value="GART"/>
    <property type="match status" value="1"/>
</dbReference>
<evidence type="ECO:0000313" key="8">
    <source>
        <dbReference type="EMBL" id="KKQ28129.1"/>
    </source>
</evidence>
<evidence type="ECO:0000256" key="1">
    <source>
        <dbReference type="ARBA" id="ARBA00010699"/>
    </source>
</evidence>
<comment type="function">
    <text evidence="5">Attaches a formyl group to the free amino group of methionyl-tRNA(fMet). The formyl group appears to play a dual role in the initiator identity of N-formylmethionyl-tRNA by promoting its recognition by IF2 and preventing the misappropriation of this tRNA by the elongation apparatus.</text>
</comment>
<evidence type="ECO:0000259" key="6">
    <source>
        <dbReference type="Pfam" id="PF00551"/>
    </source>
</evidence>
<dbReference type="InterPro" id="IPR036477">
    <property type="entry name" value="Formyl_transf_N_sf"/>
</dbReference>
<organism evidence="8 9">
    <name type="scientific">Candidatus Magasanikbacteria bacterium GW2011_GWC2_37_14</name>
    <dbReference type="NCBI Taxonomy" id="1619046"/>
    <lineage>
        <taxon>Bacteria</taxon>
        <taxon>Candidatus Magasanikiibacteriota</taxon>
    </lineage>
</organism>
<dbReference type="InterPro" id="IPR011034">
    <property type="entry name" value="Formyl_transferase-like_C_sf"/>
</dbReference>
<evidence type="ECO:0000256" key="5">
    <source>
        <dbReference type="HAMAP-Rule" id="MF_00182"/>
    </source>
</evidence>
<reference evidence="8 9" key="1">
    <citation type="journal article" date="2015" name="Nature">
        <title>rRNA introns, odd ribosomes, and small enigmatic genomes across a large radiation of phyla.</title>
        <authorList>
            <person name="Brown C.T."/>
            <person name="Hug L.A."/>
            <person name="Thomas B.C."/>
            <person name="Sharon I."/>
            <person name="Castelle C.J."/>
            <person name="Singh A."/>
            <person name="Wilkins M.J."/>
            <person name="Williams K.H."/>
            <person name="Banfield J.F."/>
        </authorList>
    </citation>
    <scope>NUCLEOTIDE SEQUENCE [LARGE SCALE GENOMIC DNA]</scope>
</reference>
<protein>
    <recommendedName>
        <fullName evidence="2 5">Methionyl-tRNA formyltransferase</fullName>
        <ecNumber evidence="2 5">2.1.2.9</ecNumber>
    </recommendedName>
</protein>
<dbReference type="SUPFAM" id="SSF53328">
    <property type="entry name" value="Formyltransferase"/>
    <property type="match status" value="1"/>
</dbReference>
<dbReference type="CDD" id="cd08646">
    <property type="entry name" value="FMT_core_Met-tRNA-FMT_N"/>
    <property type="match status" value="1"/>
</dbReference>
<feature type="domain" description="Formyl transferase C-terminal" evidence="7">
    <location>
        <begin position="211"/>
        <end position="304"/>
    </location>
</feature>
<evidence type="ECO:0000256" key="2">
    <source>
        <dbReference type="ARBA" id="ARBA00012261"/>
    </source>
</evidence>
<dbReference type="HAMAP" id="MF_00182">
    <property type="entry name" value="Formyl_trans"/>
    <property type="match status" value="1"/>
</dbReference>
<feature type="binding site" evidence="5">
    <location>
        <begin position="116"/>
        <end position="119"/>
    </location>
    <ligand>
        <name>(6S)-5,6,7,8-tetrahydrofolate</name>
        <dbReference type="ChEBI" id="CHEBI:57453"/>
    </ligand>
</feature>
<dbReference type="PANTHER" id="PTHR11138">
    <property type="entry name" value="METHIONYL-TRNA FORMYLTRANSFERASE"/>
    <property type="match status" value="1"/>
</dbReference>
<dbReference type="InterPro" id="IPR005794">
    <property type="entry name" value="Fmt"/>
</dbReference>
<feature type="domain" description="Formyl transferase N-terminal" evidence="6">
    <location>
        <begin position="5"/>
        <end position="186"/>
    </location>
</feature>
<dbReference type="CDD" id="cd08704">
    <property type="entry name" value="Met_tRNA_FMT_C"/>
    <property type="match status" value="1"/>
</dbReference>
<dbReference type="EMBL" id="LBSX01000002">
    <property type="protein sequence ID" value="KKQ28129.1"/>
    <property type="molecule type" value="Genomic_DNA"/>
</dbReference>
<dbReference type="Gene3D" id="3.40.50.12230">
    <property type="match status" value="1"/>
</dbReference>
<evidence type="ECO:0000256" key="3">
    <source>
        <dbReference type="ARBA" id="ARBA00022679"/>
    </source>
</evidence>
<dbReference type="InterPro" id="IPR041711">
    <property type="entry name" value="Met-tRNA-FMT_N"/>
</dbReference>
<dbReference type="InterPro" id="IPR001555">
    <property type="entry name" value="GART_AS"/>
</dbReference>
<dbReference type="InterPro" id="IPR002376">
    <property type="entry name" value="Formyl_transf_N"/>
</dbReference>
<dbReference type="InterPro" id="IPR044135">
    <property type="entry name" value="Met-tRNA-FMT_C"/>
</dbReference>
<comment type="similarity">
    <text evidence="1 5">Belongs to the Fmt family.</text>
</comment>
<name>A0A0G0IVH3_9BACT</name>
<dbReference type="GO" id="GO:0005829">
    <property type="term" value="C:cytosol"/>
    <property type="evidence" value="ECO:0007669"/>
    <property type="project" value="TreeGrafter"/>
</dbReference>
<dbReference type="PATRIC" id="fig|1619046.3.peg.195"/>
<dbReference type="NCBIfam" id="TIGR00460">
    <property type="entry name" value="fmt"/>
    <property type="match status" value="1"/>
</dbReference>
<evidence type="ECO:0000259" key="7">
    <source>
        <dbReference type="Pfam" id="PF02911"/>
    </source>
</evidence>
<dbReference type="Pfam" id="PF02911">
    <property type="entry name" value="Formyl_trans_C"/>
    <property type="match status" value="1"/>
</dbReference>
<sequence>MNKIKIVFFGTHEFASTILQGLLDNPNFEIALVITQPDKPVGRKQELQPPAVKILAQKHSLTVEQPISLKLEVVSQKSYNLQLTTYDLAIVCQYGLIIPQKLLEQPKFGFINVHTSLLPKYRGASPIQSALVNGETETGVTIMKMDAGMDTGPILTQKACIIDKTETYTTLSNKLAKIANLELPKAILGYISSKIAPEPQDNSLATYTKILTRDDGKIDWSKSVKEIYNQYRGHTPWPGVWTTWNNKRVKLLQITPSEIKISNSEFKVNDGKLLVGCNNGSIEVLELQVEGSKPTDAKSFINGYLK</sequence>
<dbReference type="SUPFAM" id="SSF50486">
    <property type="entry name" value="FMT C-terminal domain-like"/>
    <property type="match status" value="1"/>
</dbReference>
<keyword evidence="3 5" id="KW-0808">Transferase</keyword>
<dbReference type="GO" id="GO:0004479">
    <property type="term" value="F:methionyl-tRNA formyltransferase activity"/>
    <property type="evidence" value="ECO:0007669"/>
    <property type="project" value="UniProtKB-UniRule"/>
</dbReference>
<dbReference type="InterPro" id="IPR005793">
    <property type="entry name" value="Formyl_trans_C"/>
</dbReference>
<dbReference type="STRING" id="1619046.US42_C0002G0084"/>
<gene>
    <name evidence="5" type="primary">fmt</name>
    <name evidence="8" type="ORF">US42_C0002G0084</name>
</gene>